<sequence>MFSFVEMIRTHGSDIINGEKAPENSMHYMASVQNNKGQHVCGGFLITEDFVVSAAHCDK</sequence>
<dbReference type="SUPFAM" id="SSF50494">
    <property type="entry name" value="Trypsin-like serine proteases"/>
    <property type="match status" value="1"/>
</dbReference>
<keyword evidence="4" id="KW-1185">Reference proteome</keyword>
<dbReference type="Pfam" id="PF00089">
    <property type="entry name" value="Trypsin"/>
    <property type="match status" value="1"/>
</dbReference>
<dbReference type="Ensembl" id="ENSACLT00000032396.2">
    <property type="protein sequence ID" value="ENSACLP00000031654.2"/>
    <property type="gene ID" value="ENSACLG00000021438.2"/>
</dbReference>
<dbReference type="InterPro" id="IPR043504">
    <property type="entry name" value="Peptidase_S1_PA_chymotrypsin"/>
</dbReference>
<reference evidence="3" key="3">
    <citation type="submission" date="2025-09" db="UniProtKB">
        <authorList>
            <consortium name="Ensembl"/>
        </authorList>
    </citation>
    <scope>IDENTIFICATION</scope>
</reference>
<evidence type="ECO:0000313" key="4">
    <source>
        <dbReference type="Proteomes" id="UP000265100"/>
    </source>
</evidence>
<dbReference type="Proteomes" id="UP000265100">
    <property type="component" value="Chromosome 23"/>
</dbReference>
<dbReference type="InterPro" id="IPR009003">
    <property type="entry name" value="Peptidase_S1_PA"/>
</dbReference>
<dbReference type="GO" id="GO:0004252">
    <property type="term" value="F:serine-type endopeptidase activity"/>
    <property type="evidence" value="ECO:0007669"/>
    <property type="project" value="InterPro"/>
</dbReference>
<organism evidence="3 4">
    <name type="scientific">Astatotilapia calliptera</name>
    <name type="common">Eastern happy</name>
    <name type="synonym">Chromis callipterus</name>
    <dbReference type="NCBI Taxonomy" id="8154"/>
    <lineage>
        <taxon>Eukaryota</taxon>
        <taxon>Metazoa</taxon>
        <taxon>Chordata</taxon>
        <taxon>Craniata</taxon>
        <taxon>Vertebrata</taxon>
        <taxon>Euteleostomi</taxon>
        <taxon>Actinopterygii</taxon>
        <taxon>Neopterygii</taxon>
        <taxon>Teleostei</taxon>
        <taxon>Neoteleostei</taxon>
        <taxon>Acanthomorphata</taxon>
        <taxon>Ovalentaria</taxon>
        <taxon>Cichlomorphae</taxon>
        <taxon>Cichliformes</taxon>
        <taxon>Cichlidae</taxon>
        <taxon>African cichlids</taxon>
        <taxon>Pseudocrenilabrinae</taxon>
        <taxon>Haplochromini</taxon>
        <taxon>Astatotilapia</taxon>
    </lineage>
</organism>
<dbReference type="PANTHER" id="PTHR24250">
    <property type="entry name" value="CHYMOTRYPSIN-RELATED"/>
    <property type="match status" value="1"/>
</dbReference>
<feature type="domain" description="Peptidase S1" evidence="2">
    <location>
        <begin position="15"/>
        <end position="57"/>
    </location>
</feature>
<dbReference type="OMA" id="FVHVLAC"/>
<name>A0A3P8QRK0_ASTCA</name>
<keyword evidence="1" id="KW-1015">Disulfide bond</keyword>
<dbReference type="GeneTree" id="ENSGT00940000177352"/>
<evidence type="ECO:0000313" key="3">
    <source>
        <dbReference type="Ensembl" id="ENSACLP00000031654.2"/>
    </source>
</evidence>
<dbReference type="Gene3D" id="2.40.10.10">
    <property type="entry name" value="Trypsin-like serine proteases"/>
    <property type="match status" value="1"/>
</dbReference>
<dbReference type="InterPro" id="IPR018114">
    <property type="entry name" value="TRYPSIN_HIS"/>
</dbReference>
<proteinExistence type="predicted"/>
<protein>
    <recommendedName>
        <fullName evidence="2">Peptidase S1 domain-containing protein</fullName>
    </recommendedName>
</protein>
<reference evidence="3" key="1">
    <citation type="submission" date="2018-05" db="EMBL/GenBank/DDBJ databases">
        <authorList>
            <person name="Datahose"/>
        </authorList>
    </citation>
    <scope>NUCLEOTIDE SEQUENCE</scope>
</reference>
<dbReference type="AlphaFoldDB" id="A0A3P8QRK0"/>
<dbReference type="PROSITE" id="PS00134">
    <property type="entry name" value="TRYPSIN_HIS"/>
    <property type="match status" value="1"/>
</dbReference>
<dbReference type="GO" id="GO:0006508">
    <property type="term" value="P:proteolysis"/>
    <property type="evidence" value="ECO:0007669"/>
    <property type="project" value="InterPro"/>
</dbReference>
<evidence type="ECO:0000256" key="1">
    <source>
        <dbReference type="ARBA" id="ARBA00023157"/>
    </source>
</evidence>
<accession>A0A3P8QRK0</accession>
<dbReference type="STRING" id="8154.ENSACLP00000031654"/>
<evidence type="ECO:0000259" key="2">
    <source>
        <dbReference type="Pfam" id="PF00089"/>
    </source>
</evidence>
<dbReference type="Bgee" id="ENSACLG00000021438">
    <property type="expression patterns" value="Expressed in spleen and 2 other cell types or tissues"/>
</dbReference>
<reference evidence="3" key="2">
    <citation type="submission" date="2025-08" db="UniProtKB">
        <authorList>
            <consortium name="Ensembl"/>
        </authorList>
    </citation>
    <scope>IDENTIFICATION</scope>
</reference>
<dbReference type="InterPro" id="IPR001254">
    <property type="entry name" value="Trypsin_dom"/>
</dbReference>